<accession>A0A328P3I4</accession>
<organism evidence="1 2">
    <name type="scientific">Dyella jiangningensis</name>
    <dbReference type="NCBI Taxonomy" id="1379159"/>
    <lineage>
        <taxon>Bacteria</taxon>
        <taxon>Pseudomonadati</taxon>
        <taxon>Pseudomonadota</taxon>
        <taxon>Gammaproteobacteria</taxon>
        <taxon>Lysobacterales</taxon>
        <taxon>Rhodanobacteraceae</taxon>
        <taxon>Dyella</taxon>
    </lineage>
</organism>
<protein>
    <submittedName>
        <fullName evidence="1">Uncharacterized protein</fullName>
    </submittedName>
</protein>
<dbReference type="Proteomes" id="UP000248926">
    <property type="component" value="Unassembled WGS sequence"/>
</dbReference>
<evidence type="ECO:0000313" key="2">
    <source>
        <dbReference type="Proteomes" id="UP000248926"/>
    </source>
</evidence>
<name>A0A328P3I4_9GAMM</name>
<keyword evidence="2" id="KW-1185">Reference proteome</keyword>
<evidence type="ECO:0000313" key="1">
    <source>
        <dbReference type="EMBL" id="RAO76559.1"/>
    </source>
</evidence>
<dbReference type="EMBL" id="NFZS01000001">
    <property type="protein sequence ID" value="RAO76559.1"/>
    <property type="molecule type" value="Genomic_DNA"/>
</dbReference>
<comment type="caution">
    <text evidence="1">The sequence shown here is derived from an EMBL/GenBank/DDBJ whole genome shotgun (WGS) entry which is preliminary data.</text>
</comment>
<reference evidence="1 2" key="1">
    <citation type="journal article" date="2018" name="Genet. Mol. Biol.">
        <title>The genome sequence of Dyella jiangningensis FCAV SCS01 from a lignocellulose-decomposing microbial consortium metagenome reveals potential for biotechnological applications.</title>
        <authorList>
            <person name="Desiderato J.G."/>
            <person name="Alvarenga D.O."/>
            <person name="Constancio M.T.L."/>
            <person name="Alves L.M.C."/>
            <person name="Varani A.M."/>
        </authorList>
    </citation>
    <scope>NUCLEOTIDE SEQUENCE [LARGE SCALE GENOMIC DNA]</scope>
    <source>
        <strain evidence="1 2">FCAV SCS01</strain>
    </source>
</reference>
<sequence>MAMRDRHDAIAHWVCSDTNNSDDAFLWERTLCATSDPQAAGAMAKTEVHRVAAVAHRVRSHKVTGTL</sequence>
<dbReference type="RefSeq" id="WP_111980633.1">
    <property type="nucleotide sequence ID" value="NZ_NFZS01000001.1"/>
</dbReference>
<proteinExistence type="predicted"/>
<dbReference type="AlphaFoldDB" id="A0A328P3I4"/>
<gene>
    <name evidence="1" type="ORF">CA260_01115</name>
</gene>